<dbReference type="AlphaFoldDB" id="A0AAX4L393"/>
<gene>
    <name evidence="1" type="ORF">V6M85_04485</name>
</gene>
<proteinExistence type="predicted"/>
<reference evidence="1 2" key="1">
    <citation type="submission" date="2024-02" db="EMBL/GenBank/DDBJ databases">
        <title>STSV induces naive adaptation in Sulfolobus.</title>
        <authorList>
            <person name="Xiang X."/>
            <person name="Song M."/>
        </authorList>
    </citation>
    <scope>NUCLEOTIDE SEQUENCE [LARGE SCALE GENOMIC DNA]</scope>
    <source>
        <strain evidence="1 2">RT2</strain>
    </source>
</reference>
<dbReference type="RefSeq" id="WP_338603523.1">
    <property type="nucleotide sequence ID" value="NZ_CP146016.1"/>
</dbReference>
<dbReference type="EMBL" id="CP146016">
    <property type="protein sequence ID" value="WWQ61342.1"/>
    <property type="molecule type" value="Genomic_DNA"/>
</dbReference>
<evidence type="ECO:0000313" key="2">
    <source>
        <dbReference type="Proteomes" id="UP001432202"/>
    </source>
</evidence>
<name>A0AAX4L393_9CREN</name>
<organism evidence="1 2">
    <name type="scientific">Sulfolobus tengchongensis</name>
    <dbReference type="NCBI Taxonomy" id="207809"/>
    <lineage>
        <taxon>Archaea</taxon>
        <taxon>Thermoproteota</taxon>
        <taxon>Thermoprotei</taxon>
        <taxon>Sulfolobales</taxon>
        <taxon>Sulfolobaceae</taxon>
        <taxon>Sulfolobus</taxon>
    </lineage>
</organism>
<protein>
    <submittedName>
        <fullName evidence="1">Uncharacterized protein</fullName>
    </submittedName>
</protein>
<accession>A0AAX4L393</accession>
<keyword evidence="2" id="KW-1185">Reference proteome</keyword>
<sequence length="125" mass="14309">MKLLLSVIEDISSLAIEWYGDYVKKIIVGGKSFEKADETEDTIYLLVLDRVSKISIYARGEIFSFFYNNAIKRKESIKLFISKYGTLPKIYGIILSPKELDYEIPIIEYLTSNGKVLLDRGEQNG</sequence>
<dbReference type="GeneID" id="89335999"/>
<evidence type="ECO:0000313" key="1">
    <source>
        <dbReference type="EMBL" id="WWQ61342.1"/>
    </source>
</evidence>
<dbReference type="Proteomes" id="UP001432202">
    <property type="component" value="Chromosome"/>
</dbReference>